<reference evidence="3" key="1">
    <citation type="journal article" date="2017" name="Parasit. Vectors">
        <title>Sialotranscriptomics of Rhipicephalus zambeziensis reveals intricate expression profiles of secretory proteins and suggests tight temporal transcriptional regulation during blood-feeding.</title>
        <authorList>
            <person name="de Castro M.H."/>
            <person name="de Klerk D."/>
            <person name="Pienaar R."/>
            <person name="Rees D.J.G."/>
            <person name="Mans B.J."/>
        </authorList>
    </citation>
    <scope>NUCLEOTIDE SEQUENCE</scope>
    <source>
        <tissue evidence="3">Salivary glands</tissue>
    </source>
</reference>
<evidence type="ECO:0000259" key="2">
    <source>
        <dbReference type="Pfam" id="PF20700"/>
    </source>
</evidence>
<sequence>MGRKYHTVHQFGKKRRKRGHWNFQKKKAPPSTTADAAADATAAPTVNVEASMTVDSRQHRNGLDTDASSSGEPDSVQQHADETVGSSLPLRSSDRGGNVSASHAPESEYMIVDLEAINGLLRNTVCRTCRGSLSIAKDEREYGLAVKLRLVCSNCGLTENSQWSSPRVAGTARARRFEVNVLASSAAKKIGIGPTALNNMLSTMGLSRKGQRKINQEDEF</sequence>
<dbReference type="Pfam" id="PF20700">
    <property type="entry name" value="Mutator"/>
    <property type="match status" value="1"/>
</dbReference>
<feature type="compositionally biased region" description="Basic residues" evidence="1">
    <location>
        <begin position="1"/>
        <end position="28"/>
    </location>
</feature>
<proteinExistence type="predicted"/>
<feature type="domain" description="Mutator-like transposase" evidence="2">
    <location>
        <begin position="115"/>
        <end position="215"/>
    </location>
</feature>
<feature type="compositionally biased region" description="Polar residues" evidence="1">
    <location>
        <begin position="66"/>
        <end position="90"/>
    </location>
</feature>
<organism evidence="3">
    <name type="scientific">Rhipicephalus zambeziensis</name>
    <dbReference type="NCBI Taxonomy" id="60191"/>
    <lineage>
        <taxon>Eukaryota</taxon>
        <taxon>Metazoa</taxon>
        <taxon>Ecdysozoa</taxon>
        <taxon>Arthropoda</taxon>
        <taxon>Chelicerata</taxon>
        <taxon>Arachnida</taxon>
        <taxon>Acari</taxon>
        <taxon>Parasitiformes</taxon>
        <taxon>Ixodida</taxon>
        <taxon>Ixodoidea</taxon>
        <taxon>Ixodidae</taxon>
        <taxon>Rhipicephalinae</taxon>
        <taxon>Rhipicephalus</taxon>
        <taxon>Rhipicephalus</taxon>
    </lineage>
</organism>
<evidence type="ECO:0000256" key="1">
    <source>
        <dbReference type="SAM" id="MobiDB-lite"/>
    </source>
</evidence>
<protein>
    <recommendedName>
        <fullName evidence="2">Mutator-like transposase domain-containing protein</fullName>
    </recommendedName>
</protein>
<dbReference type="InterPro" id="IPR049012">
    <property type="entry name" value="Mutator_transp_dom"/>
</dbReference>
<evidence type="ECO:0000313" key="3">
    <source>
        <dbReference type="EMBL" id="MAA19958.1"/>
    </source>
</evidence>
<dbReference type="AlphaFoldDB" id="A0A224YQS8"/>
<dbReference type="EMBL" id="GFPF01008812">
    <property type="protein sequence ID" value="MAA19958.1"/>
    <property type="molecule type" value="Transcribed_RNA"/>
</dbReference>
<accession>A0A224YQS8</accession>
<feature type="region of interest" description="Disordered" evidence="1">
    <location>
        <begin position="1"/>
        <end position="102"/>
    </location>
</feature>
<name>A0A224YQS8_9ACAR</name>
<feature type="compositionally biased region" description="Low complexity" evidence="1">
    <location>
        <begin position="29"/>
        <end position="45"/>
    </location>
</feature>